<dbReference type="Pfam" id="PF03323">
    <property type="entry name" value="GerA"/>
    <property type="match status" value="1"/>
</dbReference>
<keyword evidence="9" id="KW-1185">Reference proteome</keyword>
<reference evidence="8 9" key="1">
    <citation type="submission" date="2021-01" db="EMBL/GenBank/DDBJ databases">
        <title>Genomic Encyclopedia of Type Strains, Phase IV (KMG-IV): sequencing the most valuable type-strain genomes for metagenomic binning, comparative biology and taxonomic classification.</title>
        <authorList>
            <person name="Goeker M."/>
        </authorList>
    </citation>
    <scope>NUCLEOTIDE SEQUENCE [LARGE SCALE GENOMIC DNA]</scope>
    <source>
        <strain evidence="8 9">DSM 103394</strain>
    </source>
</reference>
<evidence type="ECO:0000256" key="5">
    <source>
        <dbReference type="ARBA" id="ARBA00023136"/>
    </source>
</evidence>
<keyword evidence="5 6" id="KW-0472">Membrane</keyword>
<feature type="transmembrane region" description="Helical" evidence="7">
    <location>
        <begin position="444"/>
        <end position="467"/>
    </location>
</feature>
<comment type="similarity">
    <text evidence="2 6">Belongs to the GerABKA family.</text>
</comment>
<feature type="transmembrane region" description="Helical" evidence="7">
    <location>
        <begin position="473"/>
        <end position="490"/>
    </location>
</feature>
<name>A0ABS4D096_9BACI</name>
<protein>
    <submittedName>
        <fullName evidence="8">Spore germination protein KA</fullName>
    </submittedName>
</protein>
<evidence type="ECO:0000256" key="7">
    <source>
        <dbReference type="SAM" id="Phobius"/>
    </source>
</evidence>
<dbReference type="PANTHER" id="PTHR22550">
    <property type="entry name" value="SPORE GERMINATION PROTEIN"/>
    <property type="match status" value="1"/>
</dbReference>
<sequence>MYNFRKTFKRKNKKILFNNPDDFQLNINQLSVDLQENLNTIKQEFGNTSDLVIRKFIIGKSTSKEAAAIYIEGLADSELVNEFITHSHSLMFELFQTGDIKESYEDNIFYLTKEVALTIGHVTIVINWKDVVSSLLDGNTIVLFNSNNNALNISTTGGDYRSISEPTTQAVVRGSKESFIESIRSNTVMIRRRIKNRNLRIEKIQIGDMSQTDVVFMYIEGTAKAQLITDVKQRLGKVDINAIIESGHIEEIIQDKIITPFPTVFNTERPDQLSRNLLEGKVAIFVEGTPFALTVPTVFSEFFKTSEDYTQRYDISSLIRILRYIAFHFSIFSSPFYIALITYHQEIIPTRFLISLMAQREGVPYPVMIEALLLEFTFEILREAGIRIPRAIGPTVSIAGALIIGEAAVSAGLVSPTMTIVVALTAVSSFAIPSYSMSNTTRILRFIFMILASFSGIYGITLGYFIMVAHLCSLYSFGVCYLSPFAPFYLEKQKDTILRFPFTLLDHDNKENSKGK</sequence>
<accession>A0ABS4D096</accession>
<evidence type="ECO:0000256" key="4">
    <source>
        <dbReference type="ARBA" id="ARBA00022989"/>
    </source>
</evidence>
<evidence type="ECO:0000313" key="8">
    <source>
        <dbReference type="EMBL" id="MBP1083062.1"/>
    </source>
</evidence>
<dbReference type="RefSeq" id="WP_053605760.1">
    <property type="nucleotide sequence ID" value="NZ_JAFDST010000004.1"/>
</dbReference>
<dbReference type="PANTHER" id="PTHR22550:SF5">
    <property type="entry name" value="LEUCINE ZIPPER PROTEIN 4"/>
    <property type="match status" value="1"/>
</dbReference>
<feature type="transmembrane region" description="Helical" evidence="7">
    <location>
        <begin position="321"/>
        <end position="343"/>
    </location>
</feature>
<dbReference type="PIRSF" id="PIRSF005690">
    <property type="entry name" value="GerBA"/>
    <property type="match status" value="1"/>
</dbReference>
<organism evidence="8 9">
    <name type="scientific">Bacillus capparidis</name>
    <dbReference type="NCBI Taxonomy" id="1840411"/>
    <lineage>
        <taxon>Bacteria</taxon>
        <taxon>Bacillati</taxon>
        <taxon>Bacillota</taxon>
        <taxon>Bacilli</taxon>
        <taxon>Bacillales</taxon>
        <taxon>Bacillaceae</taxon>
        <taxon>Bacillus</taxon>
    </lineage>
</organism>
<evidence type="ECO:0000256" key="2">
    <source>
        <dbReference type="ARBA" id="ARBA00005278"/>
    </source>
</evidence>
<evidence type="ECO:0000313" key="9">
    <source>
        <dbReference type="Proteomes" id="UP000674416"/>
    </source>
</evidence>
<evidence type="ECO:0000256" key="1">
    <source>
        <dbReference type="ARBA" id="ARBA00004141"/>
    </source>
</evidence>
<comment type="subcellular location">
    <subcellularLocation>
        <location evidence="6">Cell membrane</location>
    </subcellularLocation>
    <subcellularLocation>
        <location evidence="1">Membrane</location>
        <topology evidence="1">Multi-pass membrane protein</topology>
    </subcellularLocation>
</comment>
<feature type="transmembrane region" description="Helical" evidence="7">
    <location>
        <begin position="411"/>
        <end position="432"/>
    </location>
</feature>
<dbReference type="InterPro" id="IPR004995">
    <property type="entry name" value="Spore_Ger"/>
</dbReference>
<evidence type="ECO:0000256" key="3">
    <source>
        <dbReference type="ARBA" id="ARBA00022692"/>
    </source>
</evidence>
<gene>
    <name evidence="8" type="ORF">JOC74_003572</name>
</gene>
<keyword evidence="3 7" id="KW-0812">Transmembrane</keyword>
<comment type="caution">
    <text evidence="8">The sequence shown here is derived from an EMBL/GenBank/DDBJ whole genome shotgun (WGS) entry which is preliminary data.</text>
</comment>
<dbReference type="InterPro" id="IPR050768">
    <property type="entry name" value="UPF0353/GerABKA_families"/>
</dbReference>
<evidence type="ECO:0000256" key="6">
    <source>
        <dbReference type="PIRNR" id="PIRNR005690"/>
    </source>
</evidence>
<dbReference type="EMBL" id="JAFDST010000004">
    <property type="protein sequence ID" value="MBP1083062.1"/>
    <property type="molecule type" value="Genomic_DNA"/>
</dbReference>
<proteinExistence type="inferred from homology"/>
<dbReference type="Proteomes" id="UP000674416">
    <property type="component" value="Unassembled WGS sequence"/>
</dbReference>
<keyword evidence="4 7" id="KW-1133">Transmembrane helix</keyword>